<comment type="caution">
    <text evidence="1">The sequence shown here is derived from an EMBL/GenBank/DDBJ whole genome shotgun (WGS) entry which is preliminary data.</text>
</comment>
<name>A0A402C2Y1_RHOWR</name>
<evidence type="ECO:0000313" key="1">
    <source>
        <dbReference type="EMBL" id="GCE37956.1"/>
    </source>
</evidence>
<proteinExistence type="predicted"/>
<reference evidence="1 2" key="1">
    <citation type="submission" date="2018-11" db="EMBL/GenBank/DDBJ databases">
        <title>Microbial catabolism of amino acid.</title>
        <authorList>
            <person name="Hibi M."/>
            <person name="Ogawa J."/>
        </authorList>
    </citation>
    <scope>NUCLEOTIDE SEQUENCE [LARGE SCALE GENOMIC DNA]</scope>
    <source>
        <strain evidence="1 2">C31-06</strain>
    </source>
</reference>
<dbReference type="OrthoDB" id="9982272at2"/>
<sequence>MRSPETQLVMLPTAAVSIAHAATTTDSPVVAMWAFLIAGLGAHAWDRAAQPKPPGDRRP</sequence>
<dbReference type="EMBL" id="BHYM01000013">
    <property type="protein sequence ID" value="GCE37956.1"/>
    <property type="molecule type" value="Genomic_DNA"/>
</dbReference>
<dbReference type="RefSeq" id="WP_124390604.1">
    <property type="nucleotide sequence ID" value="NZ_BHYM01000013.1"/>
</dbReference>
<dbReference type="AlphaFoldDB" id="A0A402C2Y1"/>
<dbReference type="Proteomes" id="UP000287519">
    <property type="component" value="Unassembled WGS sequence"/>
</dbReference>
<protein>
    <submittedName>
        <fullName evidence="1">Uncharacterized protein</fullName>
    </submittedName>
</protein>
<keyword evidence="2" id="KW-1185">Reference proteome</keyword>
<organism evidence="1 2">
    <name type="scientific">Rhodococcus wratislaviensis</name>
    <name type="common">Tsukamurella wratislaviensis</name>
    <dbReference type="NCBI Taxonomy" id="44752"/>
    <lineage>
        <taxon>Bacteria</taxon>
        <taxon>Bacillati</taxon>
        <taxon>Actinomycetota</taxon>
        <taxon>Actinomycetes</taxon>
        <taxon>Mycobacteriales</taxon>
        <taxon>Nocardiaceae</taxon>
        <taxon>Rhodococcus</taxon>
    </lineage>
</organism>
<gene>
    <name evidence="1" type="ORF">Rhow_000840</name>
</gene>
<evidence type="ECO:0000313" key="2">
    <source>
        <dbReference type="Proteomes" id="UP000287519"/>
    </source>
</evidence>
<accession>A0A402C2Y1</accession>